<keyword evidence="1" id="KW-0732">Signal</keyword>
<reference evidence="2" key="1">
    <citation type="journal article" date="2022" name="bioRxiv">
        <title>Sequencing and chromosome-scale assembly of the giantPleurodeles waltlgenome.</title>
        <authorList>
            <person name="Brown T."/>
            <person name="Elewa A."/>
            <person name="Iarovenko S."/>
            <person name="Subramanian E."/>
            <person name="Araus A.J."/>
            <person name="Petzold A."/>
            <person name="Susuki M."/>
            <person name="Suzuki K.-i.T."/>
            <person name="Hayashi T."/>
            <person name="Toyoda A."/>
            <person name="Oliveira C."/>
            <person name="Osipova E."/>
            <person name="Leigh N.D."/>
            <person name="Simon A."/>
            <person name="Yun M.H."/>
        </authorList>
    </citation>
    <scope>NUCLEOTIDE SEQUENCE</scope>
    <source>
        <strain evidence="2">20211129_DDA</strain>
        <tissue evidence="2">Liver</tissue>
    </source>
</reference>
<organism evidence="2 3">
    <name type="scientific">Pleurodeles waltl</name>
    <name type="common">Iberian ribbed newt</name>
    <dbReference type="NCBI Taxonomy" id="8319"/>
    <lineage>
        <taxon>Eukaryota</taxon>
        <taxon>Metazoa</taxon>
        <taxon>Chordata</taxon>
        <taxon>Craniata</taxon>
        <taxon>Vertebrata</taxon>
        <taxon>Euteleostomi</taxon>
        <taxon>Amphibia</taxon>
        <taxon>Batrachia</taxon>
        <taxon>Caudata</taxon>
        <taxon>Salamandroidea</taxon>
        <taxon>Salamandridae</taxon>
        <taxon>Pleurodelinae</taxon>
        <taxon>Pleurodeles</taxon>
    </lineage>
</organism>
<feature type="signal peptide" evidence="1">
    <location>
        <begin position="1"/>
        <end position="24"/>
    </location>
</feature>
<keyword evidence="3" id="KW-1185">Reference proteome</keyword>
<dbReference type="AlphaFoldDB" id="A0AAV7SH16"/>
<protein>
    <submittedName>
        <fullName evidence="2">Uncharacterized protein</fullName>
    </submittedName>
</protein>
<comment type="caution">
    <text evidence="2">The sequence shown here is derived from an EMBL/GenBank/DDBJ whole genome shotgun (WGS) entry which is preliminary data.</text>
</comment>
<evidence type="ECO:0000313" key="3">
    <source>
        <dbReference type="Proteomes" id="UP001066276"/>
    </source>
</evidence>
<evidence type="ECO:0000313" key="2">
    <source>
        <dbReference type="EMBL" id="KAJ1163373.1"/>
    </source>
</evidence>
<evidence type="ECO:0000256" key="1">
    <source>
        <dbReference type="SAM" id="SignalP"/>
    </source>
</evidence>
<dbReference type="Proteomes" id="UP001066276">
    <property type="component" value="Chromosome 4_2"/>
</dbReference>
<proteinExistence type="predicted"/>
<name>A0AAV7SH16_PLEWA</name>
<sequence length="157" mass="16930">MRKTGHTLDTTYTWLLIFCRRLCGLIECGAWARAHLACGAGKKLAVDSTANEELTVDVFHVNSSRCVIGDFHYIDDQNDCGRIVDKICDDDIIVNIVKSSNNEAAAPSMKFPLSALSSVPPSPALLTTLSLALSTTLSTASSTGRKETMHVPSKEST</sequence>
<gene>
    <name evidence="2" type="ORF">NDU88_003831</name>
</gene>
<dbReference type="EMBL" id="JANPWB010000008">
    <property type="protein sequence ID" value="KAJ1163373.1"/>
    <property type="molecule type" value="Genomic_DNA"/>
</dbReference>
<accession>A0AAV7SH16</accession>
<feature type="chain" id="PRO_5043753733" evidence="1">
    <location>
        <begin position="25"/>
        <end position="157"/>
    </location>
</feature>